<dbReference type="VEuPathDB" id="FungiDB:BO71DRAFT_365039"/>
<dbReference type="OrthoDB" id="4407877at2759"/>
<gene>
    <name evidence="1" type="ORF">BO71DRAFT_365039</name>
</gene>
<dbReference type="AlphaFoldDB" id="A0A319DKP9"/>
<sequence length="58" mass="6401">MEIRIRGILGVSAVVVFGYLSLDGGLNACHMLVLDHDQGGVYHELRMYLATGNLKRNL</sequence>
<evidence type="ECO:0000313" key="1">
    <source>
        <dbReference type="EMBL" id="PYH88628.1"/>
    </source>
</evidence>
<reference evidence="1 2" key="1">
    <citation type="submission" date="2018-02" db="EMBL/GenBank/DDBJ databases">
        <title>The genomes of Aspergillus section Nigri reveals drivers in fungal speciation.</title>
        <authorList>
            <consortium name="DOE Joint Genome Institute"/>
            <person name="Vesth T.C."/>
            <person name="Nybo J."/>
            <person name="Theobald S."/>
            <person name="Brandl J."/>
            <person name="Frisvad J.C."/>
            <person name="Nielsen K.F."/>
            <person name="Lyhne E.K."/>
            <person name="Kogle M.E."/>
            <person name="Kuo A."/>
            <person name="Riley R."/>
            <person name="Clum A."/>
            <person name="Nolan M."/>
            <person name="Lipzen A."/>
            <person name="Salamov A."/>
            <person name="Henrissat B."/>
            <person name="Wiebenga A."/>
            <person name="De vries R.P."/>
            <person name="Grigoriev I.V."/>
            <person name="Mortensen U.H."/>
            <person name="Andersen M.R."/>
            <person name="Baker S.E."/>
        </authorList>
    </citation>
    <scope>NUCLEOTIDE SEQUENCE [LARGE SCALE GENOMIC DNA]</scope>
    <source>
        <strain evidence="1 2">CBS 707.79</strain>
    </source>
</reference>
<evidence type="ECO:0000313" key="2">
    <source>
        <dbReference type="Proteomes" id="UP000247810"/>
    </source>
</evidence>
<name>A0A319DKP9_9EURO</name>
<feature type="non-terminal residue" evidence="1">
    <location>
        <position position="58"/>
    </location>
</feature>
<protein>
    <submittedName>
        <fullName evidence="1">Uncharacterized protein</fullName>
    </submittedName>
</protein>
<keyword evidence="2" id="KW-1185">Reference proteome</keyword>
<dbReference type="EMBL" id="KZ826077">
    <property type="protein sequence ID" value="PYH88628.1"/>
    <property type="molecule type" value="Genomic_DNA"/>
</dbReference>
<organism evidence="1 2">
    <name type="scientific">Aspergillus ellipticus CBS 707.79</name>
    <dbReference type="NCBI Taxonomy" id="1448320"/>
    <lineage>
        <taxon>Eukaryota</taxon>
        <taxon>Fungi</taxon>
        <taxon>Dikarya</taxon>
        <taxon>Ascomycota</taxon>
        <taxon>Pezizomycotina</taxon>
        <taxon>Eurotiomycetes</taxon>
        <taxon>Eurotiomycetidae</taxon>
        <taxon>Eurotiales</taxon>
        <taxon>Aspergillaceae</taxon>
        <taxon>Aspergillus</taxon>
        <taxon>Aspergillus subgen. Circumdati</taxon>
    </lineage>
</organism>
<dbReference type="Proteomes" id="UP000247810">
    <property type="component" value="Unassembled WGS sequence"/>
</dbReference>
<accession>A0A319DKP9</accession>
<proteinExistence type="predicted"/>